<dbReference type="AlphaFoldDB" id="A0A2W4JNP9"/>
<dbReference type="GO" id="GO:0019363">
    <property type="term" value="P:pyridine nucleotide biosynthetic process"/>
    <property type="evidence" value="ECO:0007669"/>
    <property type="project" value="UniProtKB-KW"/>
</dbReference>
<feature type="region of interest" description="Disordered" evidence="8">
    <location>
        <begin position="175"/>
        <end position="232"/>
    </location>
</feature>
<comment type="pathway">
    <text evidence="5">Cofactor biosynthesis; nicotinate biosynthesis; nicotinate from nicotinamide: step 1/1.</text>
</comment>
<gene>
    <name evidence="10" type="ORF">DIU77_03145</name>
</gene>
<evidence type="ECO:0000256" key="5">
    <source>
        <dbReference type="ARBA" id="ARBA00037900"/>
    </source>
</evidence>
<evidence type="ECO:0000256" key="7">
    <source>
        <dbReference type="ARBA" id="ARBA00043224"/>
    </source>
</evidence>
<evidence type="ECO:0000259" key="9">
    <source>
        <dbReference type="Pfam" id="PF00857"/>
    </source>
</evidence>
<dbReference type="STRING" id="1111738.GCA_000427905_00484"/>
<dbReference type="GO" id="GO:0008936">
    <property type="term" value="F:nicotinamidase activity"/>
    <property type="evidence" value="ECO:0007669"/>
    <property type="project" value="UniProtKB-EC"/>
</dbReference>
<dbReference type="PANTHER" id="PTHR11080">
    <property type="entry name" value="PYRAZINAMIDASE/NICOTINAMIDASE"/>
    <property type="match status" value="1"/>
</dbReference>
<evidence type="ECO:0000256" key="8">
    <source>
        <dbReference type="SAM" id="MobiDB-lite"/>
    </source>
</evidence>
<sequence length="463" mass="48586">MSSALIIVDVQNDFCEGGALAVTGGAAVAEDISAKLATKGEYAHVVATRDYHIDPGEHFSDNPDYVRSWPPHCRAGTAGAAFHPALHVGPIEEVFSKGQYSHGYSGFEGETGSGERLADWLRKRGVERVDVVGIATDHCVRATSLDAAKAGFATRVLLDSGGGFPGERVERALEERRGAGVGPPAPPGGGGEARTGGGARRTPADPAGSPSAAVPDAGRAGASAAERVAGHRADGDVATGLLTALGEQHDPHGGHGHRAVRRLRGDELVQHHLGDGRALRVVAGDLHGVVRRHLLGDLDAPDATQLEPPRAAVLAGPAGHVVAAEPDPRAAPLAQDVGDEPIPAHRHLGFFSLADGARGLPTVERRDIADRDPAGLAGLLAVDVARRDRRLVHRLAADDHVHRAQRAGTTRPRRDGVGVRTGQAGHHDRCCGSREQRATLHGRHGAPPPDRCHTEHRPQRREK</sequence>
<dbReference type="GO" id="GO:0046872">
    <property type="term" value="F:metal ion binding"/>
    <property type="evidence" value="ECO:0007669"/>
    <property type="project" value="UniProtKB-KW"/>
</dbReference>
<evidence type="ECO:0000256" key="2">
    <source>
        <dbReference type="ARBA" id="ARBA00022642"/>
    </source>
</evidence>
<evidence type="ECO:0000256" key="1">
    <source>
        <dbReference type="ARBA" id="ARBA00006336"/>
    </source>
</evidence>
<dbReference type="InterPro" id="IPR000868">
    <property type="entry name" value="Isochorismatase-like_dom"/>
</dbReference>
<comment type="caution">
    <text evidence="10">The sequence shown here is derived from an EMBL/GenBank/DDBJ whole genome shotgun (WGS) entry which is preliminary data.</text>
</comment>
<evidence type="ECO:0000256" key="6">
    <source>
        <dbReference type="ARBA" id="ARBA00039017"/>
    </source>
</evidence>
<organism evidence="10">
    <name type="scientific">Thermocrispum agreste</name>
    <dbReference type="NCBI Taxonomy" id="37925"/>
    <lineage>
        <taxon>Bacteria</taxon>
        <taxon>Bacillati</taxon>
        <taxon>Actinomycetota</taxon>
        <taxon>Actinomycetes</taxon>
        <taxon>Pseudonocardiales</taxon>
        <taxon>Pseudonocardiaceae</taxon>
        <taxon>Thermocrispum</taxon>
    </lineage>
</organism>
<feature type="compositionally biased region" description="Basic and acidic residues" evidence="8">
    <location>
        <begin position="425"/>
        <end position="438"/>
    </location>
</feature>
<dbReference type="EC" id="3.5.1.19" evidence="6"/>
<proteinExistence type="inferred from homology"/>
<evidence type="ECO:0000313" key="10">
    <source>
        <dbReference type="EMBL" id="PZN00643.1"/>
    </source>
</evidence>
<feature type="region of interest" description="Disordered" evidence="8">
    <location>
        <begin position="402"/>
        <end position="463"/>
    </location>
</feature>
<keyword evidence="3" id="KW-0479">Metal-binding</keyword>
<comment type="similarity">
    <text evidence="1">Belongs to the isochorismatase family.</text>
</comment>
<feature type="compositionally biased region" description="Gly residues" evidence="8">
    <location>
        <begin position="188"/>
        <end position="199"/>
    </location>
</feature>
<dbReference type="SUPFAM" id="SSF52499">
    <property type="entry name" value="Isochorismatase-like hydrolases"/>
    <property type="match status" value="1"/>
</dbReference>
<reference evidence="10" key="1">
    <citation type="submission" date="2018-05" db="EMBL/GenBank/DDBJ databases">
        <authorList>
            <person name="Lanie J.A."/>
            <person name="Ng W.-L."/>
            <person name="Kazmierczak K.M."/>
            <person name="Andrzejewski T.M."/>
            <person name="Davidsen T.M."/>
            <person name="Wayne K.J."/>
            <person name="Tettelin H."/>
            <person name="Glass J.I."/>
            <person name="Rusch D."/>
            <person name="Podicherti R."/>
            <person name="Tsui H.-C.T."/>
            <person name="Winkler M.E."/>
        </authorList>
    </citation>
    <scope>NUCLEOTIDE SEQUENCE</scope>
    <source>
        <strain evidence="10">ZC4RG45</strain>
    </source>
</reference>
<dbReference type="PANTHER" id="PTHR11080:SF2">
    <property type="entry name" value="LD05707P"/>
    <property type="match status" value="1"/>
</dbReference>
<dbReference type="Gene3D" id="3.40.50.850">
    <property type="entry name" value="Isochorismatase-like"/>
    <property type="match status" value="1"/>
</dbReference>
<evidence type="ECO:0000256" key="3">
    <source>
        <dbReference type="ARBA" id="ARBA00022723"/>
    </source>
</evidence>
<feature type="domain" description="Isochorismatase-like" evidence="9">
    <location>
        <begin position="3"/>
        <end position="177"/>
    </location>
</feature>
<dbReference type="InterPro" id="IPR036380">
    <property type="entry name" value="Isochorismatase-like_sf"/>
</dbReference>
<accession>A0A2W4JNP9</accession>
<dbReference type="Pfam" id="PF00857">
    <property type="entry name" value="Isochorismatase"/>
    <property type="match status" value="1"/>
</dbReference>
<dbReference type="InterPro" id="IPR052347">
    <property type="entry name" value="Isochorismatase_Nicotinamidase"/>
</dbReference>
<keyword evidence="4" id="KW-0378">Hydrolase</keyword>
<dbReference type="EMBL" id="QGUI01000073">
    <property type="protein sequence ID" value="PZN00643.1"/>
    <property type="molecule type" value="Genomic_DNA"/>
</dbReference>
<protein>
    <recommendedName>
        <fullName evidence="6">nicotinamidase</fullName>
        <ecNumber evidence="6">3.5.1.19</ecNumber>
    </recommendedName>
    <alternativeName>
        <fullName evidence="7">Nicotinamide deamidase</fullName>
    </alternativeName>
</protein>
<name>A0A2W4JNP9_9PSEU</name>
<evidence type="ECO:0000256" key="4">
    <source>
        <dbReference type="ARBA" id="ARBA00022801"/>
    </source>
</evidence>
<keyword evidence="2" id="KW-0662">Pyridine nucleotide biosynthesis</keyword>